<evidence type="ECO:0000313" key="1">
    <source>
        <dbReference type="EMBL" id="KAK7590491.1"/>
    </source>
</evidence>
<organism evidence="1 3">
    <name type="scientific">Parthenolecanium corni</name>
    <dbReference type="NCBI Taxonomy" id="536013"/>
    <lineage>
        <taxon>Eukaryota</taxon>
        <taxon>Metazoa</taxon>
        <taxon>Ecdysozoa</taxon>
        <taxon>Arthropoda</taxon>
        <taxon>Hexapoda</taxon>
        <taxon>Insecta</taxon>
        <taxon>Pterygota</taxon>
        <taxon>Neoptera</taxon>
        <taxon>Paraneoptera</taxon>
        <taxon>Hemiptera</taxon>
        <taxon>Sternorrhyncha</taxon>
        <taxon>Coccoidea</taxon>
        <taxon>Coccidae</taxon>
        <taxon>Parthenolecanium</taxon>
    </lineage>
</organism>
<reference evidence="1 3" key="1">
    <citation type="submission" date="2024-03" db="EMBL/GenBank/DDBJ databases">
        <title>Adaptation during the transition from Ophiocordyceps entomopathogen to insect associate is accompanied by gene loss and intensified selection.</title>
        <authorList>
            <person name="Ward C.M."/>
            <person name="Onetto C.A."/>
            <person name="Borneman A.R."/>
        </authorList>
    </citation>
    <scope>NUCLEOTIDE SEQUENCE [LARGE SCALE GENOMIC DNA]</scope>
    <source>
        <strain evidence="1">AWRI1</strain>
        <tissue evidence="1">Single Adult Female</tissue>
    </source>
</reference>
<dbReference type="EMBL" id="JBBCAQ010000022">
    <property type="protein sequence ID" value="KAK7590491.1"/>
    <property type="molecule type" value="Genomic_DNA"/>
</dbReference>
<name>A0AAN9Y3I0_9HEMI</name>
<dbReference type="EMBL" id="JBBCAQ010000022">
    <property type="protein sequence ID" value="KAK7590493.1"/>
    <property type="molecule type" value="Genomic_DNA"/>
</dbReference>
<evidence type="ECO:0000313" key="3">
    <source>
        <dbReference type="Proteomes" id="UP001367676"/>
    </source>
</evidence>
<keyword evidence="3" id="KW-1185">Reference proteome</keyword>
<sequence length="89" mass="10588">MGVLEVAELESDVRFWRRLSASEMWPNKDEKWSKMDLNGDVDVDMGVLEVAELESDVRFWRRLSPSEMWPNKDEKWRRRVKWAADSDSA</sequence>
<accession>A0AAN9Y3I0</accession>
<dbReference type="Proteomes" id="UP001367676">
    <property type="component" value="Unassembled WGS sequence"/>
</dbReference>
<comment type="caution">
    <text evidence="1">The sequence shown here is derived from an EMBL/GenBank/DDBJ whole genome shotgun (WGS) entry which is preliminary data.</text>
</comment>
<gene>
    <name evidence="1" type="ORF">V9T40_002104</name>
    <name evidence="2" type="ORF">V9T40_002106</name>
</gene>
<protein>
    <submittedName>
        <fullName evidence="1">Uncharacterized protein</fullName>
    </submittedName>
</protein>
<proteinExistence type="predicted"/>
<dbReference type="AlphaFoldDB" id="A0AAN9Y3I0"/>
<evidence type="ECO:0000313" key="2">
    <source>
        <dbReference type="EMBL" id="KAK7590493.1"/>
    </source>
</evidence>